<protein>
    <submittedName>
        <fullName evidence="1">DUF501 domain-containing protein</fullName>
    </submittedName>
</protein>
<organism evidence="1">
    <name type="scientific">Nakamurella sp. A5-74</name>
    <dbReference type="NCBI Taxonomy" id="3158264"/>
    <lineage>
        <taxon>Bacteria</taxon>
        <taxon>Bacillati</taxon>
        <taxon>Actinomycetota</taxon>
        <taxon>Actinomycetes</taxon>
        <taxon>Nakamurellales</taxon>
        <taxon>Nakamurellaceae</taxon>
        <taxon>Nakamurella</taxon>
    </lineage>
</organism>
<proteinExistence type="predicted"/>
<dbReference type="RefSeq" id="WP_353648517.1">
    <property type="nucleotide sequence ID" value="NZ_CP159218.1"/>
</dbReference>
<sequence length="190" mass="20241">MSSPVADLAWGAPQQVEPWTEADAELVLGQLGRRPRGVVGTAYRCGHGVPAVLQTAPRLEDGTPFPTLYYLTCSMLATIVSRMESEGLMAEMTHRLTEDLDLAADYQHAHDSYLATRNALGELGQAVTAGGMPDRVKCLHVLVAHSLAVGRGVNPLGDEAVDLLAEYAVKGELVCAQLPREPGADPEPEA</sequence>
<dbReference type="Pfam" id="PF04417">
    <property type="entry name" value="DUF501"/>
    <property type="match status" value="1"/>
</dbReference>
<dbReference type="EMBL" id="CP159218">
    <property type="protein sequence ID" value="XCG62902.1"/>
    <property type="molecule type" value="Genomic_DNA"/>
</dbReference>
<dbReference type="AlphaFoldDB" id="A0AAU8DPU9"/>
<dbReference type="PANTHER" id="PTHR37163">
    <property type="entry name" value="CONSERVED PROTEIN"/>
    <property type="match status" value="1"/>
</dbReference>
<evidence type="ECO:0000313" key="1">
    <source>
        <dbReference type="EMBL" id="XCG62902.1"/>
    </source>
</evidence>
<reference evidence="1" key="1">
    <citation type="submission" date="2024-05" db="EMBL/GenBank/DDBJ databases">
        <authorList>
            <person name="Cai S.Y."/>
            <person name="Jin L.M."/>
            <person name="Li H.R."/>
        </authorList>
    </citation>
    <scope>NUCLEOTIDE SEQUENCE</scope>
    <source>
        <strain evidence="1">A5-74</strain>
    </source>
</reference>
<gene>
    <name evidence="1" type="ORF">ABLG96_17030</name>
</gene>
<dbReference type="InterPro" id="IPR007511">
    <property type="entry name" value="DUF501"/>
</dbReference>
<name>A0AAU8DPU9_9ACTN</name>
<accession>A0AAU8DPU9</accession>
<dbReference type="PANTHER" id="PTHR37163:SF1">
    <property type="entry name" value="DUF501 DOMAIN-CONTAINING PROTEIN"/>
    <property type="match status" value="1"/>
</dbReference>